<sequence length="390" mass="43244">MATTRSSPSPSSEDIVDSTPLLANSGGSSGELTTGRRFVRRQRLRQAARFLRQASGRRMMREPSMLVREAAAEQLEERQSDWAYSKPVVVLDIVWNFAFVIVAGTVLVLSASEAPGMPLRLWILGYALQCILHMVCVCVEYRRRRRSHRATASVSVQDRIGSSSGNLSSSSREASSSGSVQYVSLEQLDEEGTSVAKHLESANTMFSFVWWIIGFYWVSAGGQELAQESPQLYWLCIIFLGFDVFFVVFCVALACIIGIAVCCCLPCIIALLYAVADQEGASKEDIEQLSKFKFRRIESNEKHTGTIQGPVGGVMTECQAESPIEHVLAEEDAECCICLSSYDDGVELRELPCGHHFHCVCVDKWLYINATCPLCKYNILKSSNISQEEV</sequence>
<feature type="transmembrane region" description="Helical" evidence="15">
    <location>
        <begin position="202"/>
        <end position="220"/>
    </location>
</feature>
<evidence type="ECO:0000259" key="16">
    <source>
        <dbReference type="PROSITE" id="PS50089"/>
    </source>
</evidence>
<dbReference type="SMR" id="V7CM73"/>
<evidence type="ECO:0000256" key="14">
    <source>
        <dbReference type="SAM" id="MobiDB-lite"/>
    </source>
</evidence>
<keyword evidence="10" id="KW-0862">Zinc</keyword>
<feature type="region of interest" description="Disordered" evidence="14">
    <location>
        <begin position="156"/>
        <end position="175"/>
    </location>
</feature>
<keyword evidence="6 15" id="KW-0812">Transmembrane</keyword>
<keyword evidence="7" id="KW-0479">Metal-binding</keyword>
<dbReference type="PANTHER" id="PTHR45977">
    <property type="entry name" value="TARGET OF ERK KINASE MPK-1"/>
    <property type="match status" value="1"/>
</dbReference>
<dbReference type="GO" id="GO:0008270">
    <property type="term" value="F:zinc ion binding"/>
    <property type="evidence" value="ECO:0007669"/>
    <property type="project" value="UniProtKB-KW"/>
</dbReference>
<dbReference type="Proteomes" id="UP000000226">
    <property type="component" value="Chromosome 2"/>
</dbReference>
<dbReference type="OMA" id="MISFIWW"/>
<accession>V7CM73</accession>
<dbReference type="GO" id="GO:0016020">
    <property type="term" value="C:membrane"/>
    <property type="evidence" value="ECO:0007669"/>
    <property type="project" value="UniProtKB-SubCell"/>
</dbReference>
<dbReference type="STRING" id="3885.V7CM73"/>
<dbReference type="PROSITE" id="PS50089">
    <property type="entry name" value="ZF_RING_2"/>
    <property type="match status" value="1"/>
</dbReference>
<comment type="catalytic activity">
    <reaction evidence="1">
        <text>S-ubiquitinyl-[E2 ubiquitin-conjugating enzyme]-L-cysteine + [acceptor protein]-L-lysine = [E2 ubiquitin-conjugating enzyme]-L-cysteine + N(6)-ubiquitinyl-[acceptor protein]-L-lysine.</text>
        <dbReference type="EC" id="2.3.2.27"/>
    </reaction>
</comment>
<dbReference type="EC" id="2.3.2.27" evidence="4"/>
<dbReference type="Gramene" id="ESW30463">
    <property type="protein sequence ID" value="ESW30463"/>
    <property type="gene ID" value="PHAVU_002G155000g"/>
</dbReference>
<dbReference type="InterPro" id="IPR013083">
    <property type="entry name" value="Znf_RING/FYVE/PHD"/>
</dbReference>
<dbReference type="Pfam" id="PF13639">
    <property type="entry name" value="zf-RING_2"/>
    <property type="match status" value="1"/>
</dbReference>
<evidence type="ECO:0000256" key="2">
    <source>
        <dbReference type="ARBA" id="ARBA00004141"/>
    </source>
</evidence>
<organism evidence="17 18">
    <name type="scientific">Phaseolus vulgaris</name>
    <name type="common">Kidney bean</name>
    <name type="synonym">French bean</name>
    <dbReference type="NCBI Taxonomy" id="3885"/>
    <lineage>
        <taxon>Eukaryota</taxon>
        <taxon>Viridiplantae</taxon>
        <taxon>Streptophyta</taxon>
        <taxon>Embryophyta</taxon>
        <taxon>Tracheophyta</taxon>
        <taxon>Spermatophyta</taxon>
        <taxon>Magnoliopsida</taxon>
        <taxon>eudicotyledons</taxon>
        <taxon>Gunneridae</taxon>
        <taxon>Pentapetalae</taxon>
        <taxon>rosids</taxon>
        <taxon>fabids</taxon>
        <taxon>Fabales</taxon>
        <taxon>Fabaceae</taxon>
        <taxon>Papilionoideae</taxon>
        <taxon>50 kb inversion clade</taxon>
        <taxon>NPAAA clade</taxon>
        <taxon>indigoferoid/millettioid clade</taxon>
        <taxon>Phaseoleae</taxon>
        <taxon>Phaseolus</taxon>
    </lineage>
</organism>
<dbReference type="Gene3D" id="3.30.40.10">
    <property type="entry name" value="Zinc/RING finger domain, C3HC4 (zinc finger)"/>
    <property type="match status" value="1"/>
</dbReference>
<evidence type="ECO:0000256" key="3">
    <source>
        <dbReference type="ARBA" id="ARBA00004906"/>
    </source>
</evidence>
<feature type="compositionally biased region" description="Polar residues" evidence="14">
    <location>
        <begin position="21"/>
        <end position="32"/>
    </location>
</feature>
<dbReference type="GO" id="GO:0061630">
    <property type="term" value="F:ubiquitin protein ligase activity"/>
    <property type="evidence" value="ECO:0007669"/>
    <property type="project" value="UniProtKB-EC"/>
</dbReference>
<dbReference type="GO" id="GO:0006511">
    <property type="term" value="P:ubiquitin-dependent protein catabolic process"/>
    <property type="evidence" value="ECO:0007669"/>
    <property type="project" value="TreeGrafter"/>
</dbReference>
<dbReference type="GO" id="GO:0016567">
    <property type="term" value="P:protein ubiquitination"/>
    <property type="evidence" value="ECO:0007669"/>
    <property type="project" value="TreeGrafter"/>
</dbReference>
<keyword evidence="9" id="KW-0833">Ubl conjugation pathway</keyword>
<evidence type="ECO:0000313" key="17">
    <source>
        <dbReference type="EMBL" id="ESW30463.1"/>
    </source>
</evidence>
<keyword evidence="18" id="KW-1185">Reference proteome</keyword>
<feature type="transmembrane region" description="Helical" evidence="15">
    <location>
        <begin position="121"/>
        <end position="139"/>
    </location>
</feature>
<gene>
    <name evidence="17" type="ORF">PHAVU_002G155000g</name>
</gene>
<dbReference type="eggNOG" id="KOG0800">
    <property type="taxonomic scope" value="Eukaryota"/>
</dbReference>
<protein>
    <recommendedName>
        <fullName evidence="4">RING-type E3 ubiquitin transferase</fullName>
        <ecNumber evidence="4">2.3.2.27</ecNumber>
    </recommendedName>
</protein>
<feature type="compositionally biased region" description="Polar residues" evidence="14">
    <location>
        <begin position="1"/>
        <end position="12"/>
    </location>
</feature>
<evidence type="ECO:0000256" key="8">
    <source>
        <dbReference type="ARBA" id="ARBA00022771"/>
    </source>
</evidence>
<feature type="compositionally biased region" description="Low complexity" evidence="14">
    <location>
        <begin position="161"/>
        <end position="175"/>
    </location>
</feature>
<dbReference type="FunFam" id="3.30.40.10:FF:000217">
    <property type="entry name" value="E3 ubiquitin-protein ligase At1g12760"/>
    <property type="match status" value="1"/>
</dbReference>
<proteinExistence type="predicted"/>
<comment type="pathway">
    <text evidence="3">Protein modification; protein ubiquitination.</text>
</comment>
<comment type="subcellular location">
    <subcellularLocation>
        <location evidence="2">Membrane</location>
        <topology evidence="2">Multi-pass membrane protein</topology>
    </subcellularLocation>
</comment>
<dbReference type="EMBL" id="CM002289">
    <property type="protein sequence ID" value="ESW30463.1"/>
    <property type="molecule type" value="Genomic_DNA"/>
</dbReference>
<keyword evidence="11 15" id="KW-1133">Transmembrane helix</keyword>
<dbReference type="OrthoDB" id="8062037at2759"/>
<evidence type="ECO:0000256" key="11">
    <source>
        <dbReference type="ARBA" id="ARBA00022989"/>
    </source>
</evidence>
<evidence type="ECO:0000256" key="9">
    <source>
        <dbReference type="ARBA" id="ARBA00022786"/>
    </source>
</evidence>
<feature type="transmembrane region" description="Helical" evidence="15">
    <location>
        <begin position="88"/>
        <end position="109"/>
    </location>
</feature>
<evidence type="ECO:0000256" key="10">
    <source>
        <dbReference type="ARBA" id="ARBA00022833"/>
    </source>
</evidence>
<evidence type="ECO:0000313" key="18">
    <source>
        <dbReference type="Proteomes" id="UP000000226"/>
    </source>
</evidence>
<evidence type="ECO:0000256" key="7">
    <source>
        <dbReference type="ARBA" id="ARBA00022723"/>
    </source>
</evidence>
<evidence type="ECO:0000256" key="1">
    <source>
        <dbReference type="ARBA" id="ARBA00000900"/>
    </source>
</evidence>
<dbReference type="InterPro" id="IPR001841">
    <property type="entry name" value="Znf_RING"/>
</dbReference>
<feature type="transmembrane region" description="Helical" evidence="15">
    <location>
        <begin position="232"/>
        <end position="251"/>
    </location>
</feature>
<feature type="region of interest" description="Disordered" evidence="14">
    <location>
        <begin position="1"/>
        <end position="33"/>
    </location>
</feature>
<evidence type="ECO:0000256" key="12">
    <source>
        <dbReference type="ARBA" id="ARBA00023136"/>
    </source>
</evidence>
<evidence type="ECO:0000256" key="4">
    <source>
        <dbReference type="ARBA" id="ARBA00012483"/>
    </source>
</evidence>
<feature type="domain" description="RING-type" evidence="16">
    <location>
        <begin position="335"/>
        <end position="376"/>
    </location>
</feature>
<dbReference type="SUPFAM" id="SSF57850">
    <property type="entry name" value="RING/U-box"/>
    <property type="match status" value="1"/>
</dbReference>
<evidence type="ECO:0000256" key="6">
    <source>
        <dbReference type="ARBA" id="ARBA00022692"/>
    </source>
</evidence>
<name>V7CM73_PHAVU</name>
<feature type="transmembrane region" description="Helical" evidence="15">
    <location>
        <begin position="256"/>
        <end position="276"/>
    </location>
</feature>
<keyword evidence="5" id="KW-0808">Transferase</keyword>
<reference evidence="18" key="1">
    <citation type="journal article" date="2014" name="Nat. Genet.">
        <title>A reference genome for common bean and genome-wide analysis of dual domestications.</title>
        <authorList>
            <person name="Schmutz J."/>
            <person name="McClean P.E."/>
            <person name="Mamidi S."/>
            <person name="Wu G.A."/>
            <person name="Cannon S.B."/>
            <person name="Grimwood J."/>
            <person name="Jenkins J."/>
            <person name="Shu S."/>
            <person name="Song Q."/>
            <person name="Chavarro C."/>
            <person name="Torres-Torres M."/>
            <person name="Geffroy V."/>
            <person name="Moghaddam S.M."/>
            <person name="Gao D."/>
            <person name="Abernathy B."/>
            <person name="Barry K."/>
            <person name="Blair M."/>
            <person name="Brick M.A."/>
            <person name="Chovatia M."/>
            <person name="Gepts P."/>
            <person name="Goodstein D.M."/>
            <person name="Gonzales M."/>
            <person name="Hellsten U."/>
            <person name="Hyten D.L."/>
            <person name="Jia G."/>
            <person name="Kelly J.D."/>
            <person name="Kudrna D."/>
            <person name="Lee R."/>
            <person name="Richard M.M."/>
            <person name="Miklas P.N."/>
            <person name="Osorno J.M."/>
            <person name="Rodrigues J."/>
            <person name="Thareau V."/>
            <person name="Urrea C.A."/>
            <person name="Wang M."/>
            <person name="Yu Y."/>
            <person name="Zhang M."/>
            <person name="Wing R.A."/>
            <person name="Cregan P.B."/>
            <person name="Rokhsar D.S."/>
            <person name="Jackson S.A."/>
        </authorList>
    </citation>
    <scope>NUCLEOTIDE SEQUENCE [LARGE SCALE GENOMIC DNA]</scope>
    <source>
        <strain evidence="18">cv. G19833</strain>
    </source>
</reference>
<keyword evidence="8 13" id="KW-0863">Zinc-finger</keyword>
<dbReference type="GO" id="GO:0000325">
    <property type="term" value="C:plant-type vacuole"/>
    <property type="evidence" value="ECO:0007669"/>
    <property type="project" value="TreeGrafter"/>
</dbReference>
<dbReference type="SMART" id="SM00184">
    <property type="entry name" value="RING"/>
    <property type="match status" value="1"/>
</dbReference>
<dbReference type="PANTHER" id="PTHR45977:SF28">
    <property type="entry name" value="OS02G0674700 PROTEIN"/>
    <property type="match status" value="1"/>
</dbReference>
<keyword evidence="12 15" id="KW-0472">Membrane</keyword>
<evidence type="ECO:0000256" key="15">
    <source>
        <dbReference type="SAM" id="Phobius"/>
    </source>
</evidence>
<dbReference type="AlphaFoldDB" id="V7CM73"/>
<evidence type="ECO:0000256" key="13">
    <source>
        <dbReference type="PROSITE-ProRule" id="PRU00175"/>
    </source>
</evidence>
<evidence type="ECO:0000256" key="5">
    <source>
        <dbReference type="ARBA" id="ARBA00022679"/>
    </source>
</evidence>